<keyword evidence="11" id="KW-1185">Reference proteome</keyword>
<protein>
    <submittedName>
        <fullName evidence="10">Putative drug exporter of the RND superfamily</fullName>
    </submittedName>
</protein>
<feature type="domain" description="Membrane transport protein MMPL" evidence="9">
    <location>
        <begin position="729"/>
        <end position="1059"/>
    </location>
</feature>
<dbReference type="EMBL" id="FOOY01000024">
    <property type="protein sequence ID" value="SFG83576.1"/>
    <property type="molecule type" value="Genomic_DNA"/>
</dbReference>
<evidence type="ECO:0000256" key="4">
    <source>
        <dbReference type="ARBA" id="ARBA00022692"/>
    </source>
</evidence>
<gene>
    <name evidence="10" type="ORF">SAMN02982927_02928</name>
</gene>
<evidence type="ECO:0000256" key="2">
    <source>
        <dbReference type="ARBA" id="ARBA00010157"/>
    </source>
</evidence>
<feature type="transmembrane region" description="Helical" evidence="8">
    <location>
        <begin position="7"/>
        <end position="26"/>
    </location>
</feature>
<feature type="coiled-coil region" evidence="7">
    <location>
        <begin position="550"/>
        <end position="577"/>
    </location>
</feature>
<dbReference type="Proteomes" id="UP000198752">
    <property type="component" value="Unassembled WGS sequence"/>
</dbReference>
<dbReference type="Gene3D" id="1.20.1640.10">
    <property type="entry name" value="Multidrug efflux transporter AcrB transmembrane domain"/>
    <property type="match status" value="2"/>
</dbReference>
<evidence type="ECO:0000256" key="1">
    <source>
        <dbReference type="ARBA" id="ARBA00004651"/>
    </source>
</evidence>
<reference evidence="11" key="1">
    <citation type="submission" date="2016-10" db="EMBL/GenBank/DDBJ databases">
        <authorList>
            <person name="Varghese N."/>
            <person name="Submissions S."/>
        </authorList>
    </citation>
    <scope>NUCLEOTIDE SEQUENCE [LARGE SCALE GENOMIC DNA]</scope>
    <source>
        <strain evidence="11">ATCC 700379</strain>
    </source>
</reference>
<evidence type="ECO:0000256" key="6">
    <source>
        <dbReference type="ARBA" id="ARBA00023136"/>
    </source>
</evidence>
<feature type="transmembrane region" description="Helical" evidence="8">
    <location>
        <begin position="988"/>
        <end position="1012"/>
    </location>
</feature>
<proteinExistence type="inferred from homology"/>
<keyword evidence="5 8" id="KW-1133">Transmembrane helix</keyword>
<dbReference type="InterPro" id="IPR050545">
    <property type="entry name" value="Mycobact_MmpL"/>
</dbReference>
<feature type="transmembrane region" description="Helical" evidence="8">
    <location>
        <begin position="181"/>
        <end position="199"/>
    </location>
</feature>
<feature type="transmembrane region" description="Helical" evidence="8">
    <location>
        <begin position="1024"/>
        <end position="1044"/>
    </location>
</feature>
<name>A0A1I2V855_9BACL</name>
<keyword evidence="7" id="KW-0175">Coiled coil</keyword>
<feature type="transmembrane region" description="Helical" evidence="8">
    <location>
        <begin position="919"/>
        <end position="940"/>
    </location>
</feature>
<dbReference type="RefSeq" id="WP_093674220.1">
    <property type="nucleotide sequence ID" value="NZ_FOOY01000024.1"/>
</dbReference>
<evidence type="ECO:0000256" key="7">
    <source>
        <dbReference type="SAM" id="Coils"/>
    </source>
</evidence>
<dbReference type="SUPFAM" id="SSF58104">
    <property type="entry name" value="Methyl-accepting chemotaxis protein (MCP) signaling domain"/>
    <property type="match status" value="2"/>
</dbReference>
<sequence length="1076" mass="117940">MKKIITLRWVLLGVWIIGLAILIFTAPNFNDLVRDKGGYSIPKNYPTQQAANLEKKFSDSKDTTTYVAAFHSSKGLSQEKLNAIEKTLDHVKENKKDLKIESVIDVFDHKDLKDQLLSKNNKTLMAAFQVQNVNPTTVHTLRNKIDAEIKTDGVKTYLTGQELINDDMSSAAEAGVKKTEGLTLIFILVVLFLVFRSVIAPFIPLVTVGISYVVAQFVVSFLINYFNFPVSNFTQTFMIAVLFGIGTDYCILLLSRFREELAKGNDKYQATQATFRTAGLTVLKSGIPVFIAFLSLAFVEFSLYRSAIAVGVGVIFLLLALFTLLPLFMVTLGKHLFWPMGGKIKEPKSDLWAAAGKLAFARPLVALLIVALFTVPPIITYNGALSFNSPEELPNTYGAKAGFNVISKDFGAGNMSPATIYLQNDDNMRSSDYVALIERISLAIKKDPNVEKVMSVSRPLGNRLNDIYVTKQSDTVHKGLKSASGGLGTLQNSLQTTSKKIDKSQPQLNSALTSIDKLQSGTSATKDGVQNIQSVLAQISDGIKSGSAGTSEIRKNVQDAQKQLKQLQSGQEQIQNGYQQVAENLQKVSDQLGQFSSSSSGGQPAIDTSDLEKTLGQIQVNLQAYIKAHPEAMQDPNFVQLATGLKQLPTVMENLQNSIQTEIANQTKTAKAQITQLNSGIQKLADAMNQLNSQSAKVTQGINSFQSGLTQLDTGLGKLENGLNQASSGQDQVIQNTPQLTNALTQIASGQKQLKSGFSDVQDQMQTLSGGLAKGADGAKKIQNGVNSANNFIGNWTKVSYEQSGIYVPDQIFTNKEFNDALDQYMSKDGKITSIQVTLKDDPYTNKGIAHFQEFKKELPSILKGTKLENAHVGISGISSFNSDLKQLSSSDYQKAVTFVSIGVFIALVIVLRSLTMPIYLMASLLLTYFSAMGFSELIFSKLFHYSGLTWTTQFFGFIVLVALGIDYSIFVMARFNEYANRAIRERMLLTLWHMGSVIFSAVIILSGTFAAMMPSGMLSLVEIASVVIIGLVLYAVVIIPFFVPVMVKFFGRGNWWPFIPNKTKVIDSNNSQLYK</sequence>
<feature type="transmembrane region" description="Helical" evidence="8">
    <location>
        <begin position="307"/>
        <end position="330"/>
    </location>
</feature>
<comment type="subcellular location">
    <subcellularLocation>
        <location evidence="1">Cell membrane</location>
        <topology evidence="1">Multi-pass membrane protein</topology>
    </subcellularLocation>
</comment>
<dbReference type="SUPFAM" id="SSF82866">
    <property type="entry name" value="Multidrug efflux transporter AcrB transmembrane domain"/>
    <property type="match status" value="2"/>
</dbReference>
<accession>A0A1I2V855</accession>
<evidence type="ECO:0000256" key="3">
    <source>
        <dbReference type="ARBA" id="ARBA00022475"/>
    </source>
</evidence>
<evidence type="ECO:0000313" key="10">
    <source>
        <dbReference type="EMBL" id="SFG83576.1"/>
    </source>
</evidence>
<dbReference type="GO" id="GO:0005886">
    <property type="term" value="C:plasma membrane"/>
    <property type="evidence" value="ECO:0007669"/>
    <property type="project" value="UniProtKB-SubCell"/>
</dbReference>
<feature type="transmembrane region" description="Helical" evidence="8">
    <location>
        <begin position="351"/>
        <end position="373"/>
    </location>
</feature>
<dbReference type="Pfam" id="PF03176">
    <property type="entry name" value="MMPL"/>
    <property type="match status" value="2"/>
</dbReference>
<comment type="similarity">
    <text evidence="2">Belongs to the resistance-nodulation-cell division (RND) (TC 2.A.6) family. MmpL subfamily.</text>
</comment>
<feature type="transmembrane region" description="Helical" evidence="8">
    <location>
        <begin position="237"/>
        <end position="257"/>
    </location>
</feature>
<evidence type="ECO:0000259" key="9">
    <source>
        <dbReference type="Pfam" id="PF03176"/>
    </source>
</evidence>
<evidence type="ECO:0000313" key="11">
    <source>
        <dbReference type="Proteomes" id="UP000198752"/>
    </source>
</evidence>
<feature type="transmembrane region" description="Helical" evidence="8">
    <location>
        <begin position="278"/>
        <end position="301"/>
    </location>
</feature>
<dbReference type="STRING" id="269670.SAMN02982927_02928"/>
<dbReference type="InterPro" id="IPR004869">
    <property type="entry name" value="MMPL_dom"/>
</dbReference>
<evidence type="ECO:0000256" key="8">
    <source>
        <dbReference type="SAM" id="Phobius"/>
    </source>
</evidence>
<evidence type="ECO:0000256" key="5">
    <source>
        <dbReference type="ARBA" id="ARBA00022989"/>
    </source>
</evidence>
<feature type="transmembrane region" description="Helical" evidence="8">
    <location>
        <begin position="206"/>
        <end position="225"/>
    </location>
</feature>
<dbReference type="OrthoDB" id="9782006at2"/>
<dbReference type="Gene3D" id="1.10.287.950">
    <property type="entry name" value="Methyl-accepting chemotaxis protein"/>
    <property type="match status" value="1"/>
</dbReference>
<feature type="transmembrane region" description="Helical" evidence="8">
    <location>
        <begin position="955"/>
        <end position="976"/>
    </location>
</feature>
<keyword evidence="6 8" id="KW-0472">Membrane</keyword>
<keyword evidence="4 8" id="KW-0812">Transmembrane</keyword>
<feature type="transmembrane region" description="Helical" evidence="8">
    <location>
        <begin position="893"/>
        <end position="912"/>
    </location>
</feature>
<organism evidence="10 11">
    <name type="scientific">Sporolactobacillus nakayamae</name>
    <dbReference type="NCBI Taxonomy" id="269670"/>
    <lineage>
        <taxon>Bacteria</taxon>
        <taxon>Bacillati</taxon>
        <taxon>Bacillota</taxon>
        <taxon>Bacilli</taxon>
        <taxon>Bacillales</taxon>
        <taxon>Sporolactobacillaceae</taxon>
        <taxon>Sporolactobacillus</taxon>
    </lineage>
</organism>
<feature type="domain" description="Membrane transport protein MMPL" evidence="9">
    <location>
        <begin position="46"/>
        <end position="364"/>
    </location>
</feature>
<dbReference type="PANTHER" id="PTHR33406:SF6">
    <property type="entry name" value="MEMBRANE PROTEIN YDGH-RELATED"/>
    <property type="match status" value="1"/>
</dbReference>
<keyword evidence="3" id="KW-1003">Cell membrane</keyword>
<dbReference type="PANTHER" id="PTHR33406">
    <property type="entry name" value="MEMBRANE PROTEIN MJ1562-RELATED"/>
    <property type="match status" value="1"/>
</dbReference>
<dbReference type="AlphaFoldDB" id="A0A1I2V855"/>